<evidence type="ECO:0000313" key="2">
    <source>
        <dbReference type="EMBL" id="MBK1854455.1"/>
    </source>
</evidence>
<sequence length="178" mass="18807">MVIDEDGKTDPVLVTPKVKIPAEKTVSEGGTTTAKSTDGGIEIQIEKTNAKAGAQQGGGNVKVYSPYPAKPISNPPLGWKYAPAPKGTAPFRTQVVLASGHSVDLAITPYVLIPQADGRNIIKISEPGYDAAKSYNQQDTVGAMLENSTAEIENHEKQAAAAISRLQQLLSSLPRSQK</sequence>
<feature type="coiled-coil region" evidence="1">
    <location>
        <begin position="145"/>
        <end position="172"/>
    </location>
</feature>
<protein>
    <submittedName>
        <fullName evidence="2">Uncharacterized protein</fullName>
    </submittedName>
</protein>
<reference evidence="2" key="1">
    <citation type="submission" date="2021-01" db="EMBL/GenBank/DDBJ databases">
        <title>Modified the classification status of verrucomicrobia.</title>
        <authorList>
            <person name="Feng X."/>
        </authorList>
    </citation>
    <scope>NUCLEOTIDE SEQUENCE</scope>
    <source>
        <strain evidence="2">5K15</strain>
    </source>
</reference>
<dbReference type="EMBL" id="JAENIG010000003">
    <property type="protein sequence ID" value="MBK1854455.1"/>
    <property type="molecule type" value="Genomic_DNA"/>
</dbReference>
<comment type="caution">
    <text evidence="2">The sequence shown here is derived from an EMBL/GenBank/DDBJ whole genome shotgun (WGS) entry which is preliminary data.</text>
</comment>
<evidence type="ECO:0000313" key="3">
    <source>
        <dbReference type="Proteomes" id="UP000634206"/>
    </source>
</evidence>
<organism evidence="2 3">
    <name type="scientific">Oceaniferula flava</name>
    <dbReference type="NCBI Taxonomy" id="2800421"/>
    <lineage>
        <taxon>Bacteria</taxon>
        <taxon>Pseudomonadati</taxon>
        <taxon>Verrucomicrobiota</taxon>
        <taxon>Verrucomicrobiia</taxon>
        <taxon>Verrucomicrobiales</taxon>
        <taxon>Verrucomicrobiaceae</taxon>
        <taxon>Oceaniferula</taxon>
    </lineage>
</organism>
<evidence type="ECO:0000256" key="1">
    <source>
        <dbReference type="SAM" id="Coils"/>
    </source>
</evidence>
<dbReference type="Proteomes" id="UP000634206">
    <property type="component" value="Unassembled WGS sequence"/>
</dbReference>
<keyword evidence="1" id="KW-0175">Coiled coil</keyword>
<gene>
    <name evidence="2" type="ORF">JIN83_05765</name>
</gene>
<accession>A0AAE2SDC0</accession>
<dbReference type="AlphaFoldDB" id="A0AAE2SDC0"/>
<proteinExistence type="predicted"/>
<name>A0AAE2SDC0_9BACT</name>
<dbReference type="RefSeq" id="WP_309489063.1">
    <property type="nucleotide sequence ID" value="NZ_JAENIG010000003.1"/>
</dbReference>
<keyword evidence="3" id="KW-1185">Reference proteome</keyword>